<dbReference type="GO" id="GO:0004527">
    <property type="term" value="F:exonuclease activity"/>
    <property type="evidence" value="ECO:0007669"/>
    <property type="project" value="UniProtKB-KW"/>
</dbReference>
<keyword evidence="2" id="KW-0378">Hydrolase</keyword>
<keyword evidence="2" id="KW-0436">Ligase</keyword>
<dbReference type="SUPFAM" id="SSF56281">
    <property type="entry name" value="Metallo-hydrolase/oxidoreductase"/>
    <property type="match status" value="1"/>
</dbReference>
<evidence type="ECO:0000256" key="1">
    <source>
        <dbReference type="SAM" id="MobiDB-lite"/>
    </source>
</evidence>
<dbReference type="EC" id="3.1.-.-" evidence="2"/>
<gene>
    <name evidence="2" type="ORF">F7D14_03165</name>
</gene>
<dbReference type="PANTHER" id="PTHR11203">
    <property type="entry name" value="CLEAVAGE AND POLYADENYLATION SPECIFICITY FACTOR FAMILY MEMBER"/>
    <property type="match status" value="1"/>
</dbReference>
<keyword evidence="3" id="KW-1185">Reference proteome</keyword>
<evidence type="ECO:0000313" key="3">
    <source>
        <dbReference type="Proteomes" id="UP000422569"/>
    </source>
</evidence>
<sequence length="339" mass="37001">MELIVASPEGLYCPAGDFHIDPWRPVARAVITHGHSDHARWGSRAYLCQRDCAPILRKRLGDVSIETLDYGAPIEINGVTLSLHPAGHVLGSAQVRVESRGEVWVASGDYKIEPDNVSAPFEPVRCGVFITESTFGLPIYRWRRQSEVMADVDAWWRANAEAGRASVIFAYGLGKAQRVLGNVDASIGPIYCHGAIEPMNEIYRMQGVALPETRPVSQAVGKNAFAGALIIAPPSAEASPWMRRFGDYSDAFASGWMQIRGNRRRRGVDRGFALSDHADWPGLLAAIHATGAERVYATHGSVGALTRYLRERGLDARDMHTEYGEEEAESGAAESEGAT</sequence>
<accession>A0A6B8M140</accession>
<organism evidence="2 3">
    <name type="scientific">Methylocystis parvus</name>
    <dbReference type="NCBI Taxonomy" id="134"/>
    <lineage>
        <taxon>Bacteria</taxon>
        <taxon>Pseudomonadati</taxon>
        <taxon>Pseudomonadota</taxon>
        <taxon>Alphaproteobacteria</taxon>
        <taxon>Hyphomicrobiales</taxon>
        <taxon>Methylocystaceae</taxon>
        <taxon>Methylocystis</taxon>
    </lineage>
</organism>
<name>A0A6B8M140_9HYPH</name>
<feature type="compositionally biased region" description="Low complexity" evidence="1">
    <location>
        <begin position="330"/>
        <end position="339"/>
    </location>
</feature>
<proteinExistence type="predicted"/>
<dbReference type="AlphaFoldDB" id="A0A6B8M140"/>
<dbReference type="Proteomes" id="UP000422569">
    <property type="component" value="Chromosome"/>
</dbReference>
<reference evidence="2 3" key="1">
    <citation type="submission" date="2019-09" db="EMBL/GenBank/DDBJ databases">
        <title>Isolation and complete genome sequencing of Methylocystis species.</title>
        <authorList>
            <person name="Rumah B.L."/>
            <person name="Stead C.E."/>
            <person name="Stevens B.C."/>
            <person name="Minton N.P."/>
            <person name="Grosse-Honebrink A."/>
            <person name="Zhang Y."/>
        </authorList>
    </citation>
    <scope>NUCLEOTIDE SEQUENCE [LARGE SCALE GENOMIC DNA]</scope>
    <source>
        <strain evidence="2 3">BRCS2</strain>
    </source>
</reference>
<dbReference type="EMBL" id="CP044331">
    <property type="protein sequence ID" value="QGM96581.1"/>
    <property type="molecule type" value="Genomic_DNA"/>
</dbReference>
<keyword evidence="2" id="KW-0269">Exonuclease</keyword>
<keyword evidence="2" id="KW-0540">Nuclease</keyword>
<dbReference type="InterPro" id="IPR026360">
    <property type="entry name" value="Xnuc_lig_assoc"/>
</dbReference>
<dbReference type="RefSeq" id="WP_016920597.1">
    <property type="nucleotide sequence ID" value="NZ_CP044331.1"/>
</dbReference>
<protein>
    <submittedName>
        <fullName evidence="2">Ligase-associated DNA damage response exonuclease</fullName>
        <ecNumber evidence="2">3.1.-.-</ecNumber>
    </submittedName>
</protein>
<dbReference type="InterPro" id="IPR036866">
    <property type="entry name" value="RibonucZ/Hydroxyglut_hydro"/>
</dbReference>
<dbReference type="InterPro" id="IPR050698">
    <property type="entry name" value="MBL"/>
</dbReference>
<dbReference type="KEGG" id="mpar:F7D14_03165"/>
<evidence type="ECO:0000313" key="2">
    <source>
        <dbReference type="EMBL" id="QGM96581.1"/>
    </source>
</evidence>
<dbReference type="GO" id="GO:0016874">
    <property type="term" value="F:ligase activity"/>
    <property type="evidence" value="ECO:0007669"/>
    <property type="project" value="UniProtKB-KW"/>
</dbReference>
<dbReference type="GO" id="GO:0004521">
    <property type="term" value="F:RNA endonuclease activity"/>
    <property type="evidence" value="ECO:0007669"/>
    <property type="project" value="TreeGrafter"/>
</dbReference>
<dbReference type="NCBIfam" id="TIGR04122">
    <property type="entry name" value="Xnuc_lig_assoc"/>
    <property type="match status" value="1"/>
</dbReference>
<dbReference type="PANTHER" id="PTHR11203:SF49">
    <property type="entry name" value="BLL1145 PROTEIN"/>
    <property type="match status" value="1"/>
</dbReference>
<dbReference type="Gene3D" id="3.60.15.10">
    <property type="entry name" value="Ribonuclease Z/Hydroxyacylglutathione hydrolase-like"/>
    <property type="match status" value="1"/>
</dbReference>
<feature type="region of interest" description="Disordered" evidence="1">
    <location>
        <begin position="320"/>
        <end position="339"/>
    </location>
</feature>